<sequence length="145" mass="16181">ERVRKNFPETWLWTEENVNNVTGEKVITAQVPDTITSWYASAFAMSSTHGIGVAPSSSLTVFKPFFVSFTLPYSVIRGERVSVIVSVFNYLSQCLTIRINLAKSDFFELHSADNRSVCVCGNEAKSVQFTLTPKKLGPMPLRVRA</sequence>
<feature type="non-terminal residue" evidence="2">
    <location>
        <position position="1"/>
    </location>
</feature>
<dbReference type="STRING" id="45351.A7SSC0"/>
<accession>A7SSC0</accession>
<dbReference type="Gene3D" id="2.60.40.10">
    <property type="entry name" value="Immunoglobulins"/>
    <property type="match status" value="1"/>
</dbReference>
<name>A7SSC0_NEMVE</name>
<dbReference type="InterPro" id="IPR014756">
    <property type="entry name" value="Ig_E-set"/>
</dbReference>
<reference evidence="2 3" key="1">
    <citation type="journal article" date="2007" name="Science">
        <title>Sea anemone genome reveals ancestral eumetazoan gene repertoire and genomic organization.</title>
        <authorList>
            <person name="Putnam N.H."/>
            <person name="Srivastava M."/>
            <person name="Hellsten U."/>
            <person name="Dirks B."/>
            <person name="Chapman J."/>
            <person name="Salamov A."/>
            <person name="Terry A."/>
            <person name="Shapiro H."/>
            <person name="Lindquist E."/>
            <person name="Kapitonov V.V."/>
            <person name="Jurka J."/>
            <person name="Genikhovich G."/>
            <person name="Grigoriev I.V."/>
            <person name="Lucas S.M."/>
            <person name="Steele R.E."/>
            <person name="Finnerty J.R."/>
            <person name="Technau U."/>
            <person name="Martindale M.Q."/>
            <person name="Rokhsar D.S."/>
        </authorList>
    </citation>
    <scope>NUCLEOTIDE SEQUENCE [LARGE SCALE GENOMIC DNA]</scope>
    <source>
        <strain evidence="3">CH2 X CH6</strain>
    </source>
</reference>
<dbReference type="GO" id="GO:0004866">
    <property type="term" value="F:endopeptidase inhibitor activity"/>
    <property type="evidence" value="ECO:0007669"/>
    <property type="project" value="InterPro"/>
</dbReference>
<evidence type="ECO:0000259" key="1">
    <source>
        <dbReference type="SMART" id="SM01360"/>
    </source>
</evidence>
<dbReference type="Gene3D" id="2.20.130.20">
    <property type="match status" value="1"/>
</dbReference>
<dbReference type="InterPro" id="IPR013783">
    <property type="entry name" value="Ig-like_fold"/>
</dbReference>
<dbReference type="InterPro" id="IPR050473">
    <property type="entry name" value="A2M/Complement_sys"/>
</dbReference>
<dbReference type="eggNOG" id="KOG1366">
    <property type="taxonomic scope" value="Eukaryota"/>
</dbReference>
<dbReference type="PANTHER" id="PTHR11412">
    <property type="entry name" value="MACROGLOBULIN / COMPLEMENT"/>
    <property type="match status" value="1"/>
</dbReference>
<dbReference type="InParanoid" id="A7SSC0"/>
<keyword evidence="3" id="KW-1185">Reference proteome</keyword>
<evidence type="ECO:0000313" key="2">
    <source>
        <dbReference type="EMBL" id="EDO33392.1"/>
    </source>
</evidence>
<organism evidence="2 3">
    <name type="scientific">Nematostella vectensis</name>
    <name type="common">Starlet sea anemone</name>
    <dbReference type="NCBI Taxonomy" id="45351"/>
    <lineage>
        <taxon>Eukaryota</taxon>
        <taxon>Metazoa</taxon>
        <taxon>Cnidaria</taxon>
        <taxon>Anthozoa</taxon>
        <taxon>Hexacorallia</taxon>
        <taxon>Actiniaria</taxon>
        <taxon>Edwardsiidae</taxon>
        <taxon>Nematostella</taxon>
    </lineage>
</organism>
<dbReference type="Proteomes" id="UP000001593">
    <property type="component" value="Unassembled WGS sequence"/>
</dbReference>
<dbReference type="AlphaFoldDB" id="A7SSC0"/>
<gene>
    <name evidence="2" type="ORF">NEMVEDRAFT_v1g129727</name>
</gene>
<evidence type="ECO:0000313" key="3">
    <source>
        <dbReference type="Proteomes" id="UP000001593"/>
    </source>
</evidence>
<dbReference type="InterPro" id="IPR001599">
    <property type="entry name" value="Macroglobln_a2"/>
</dbReference>
<dbReference type="PhylomeDB" id="A7SSC0"/>
<dbReference type="OMA" id="CLTIRIN"/>
<protein>
    <recommendedName>
        <fullName evidence="1">Alpha-2-macroglobulin domain-containing protein</fullName>
    </recommendedName>
</protein>
<dbReference type="Pfam" id="PF00207">
    <property type="entry name" value="A2M"/>
    <property type="match status" value="1"/>
</dbReference>
<dbReference type="HOGENOM" id="CLU_115120_0_0_1"/>
<dbReference type="PANTHER" id="PTHR11412:SF171">
    <property type="entry name" value="PREGNANCY ZONE PROTEIN-LIKE PROTEIN"/>
    <property type="match status" value="1"/>
</dbReference>
<feature type="non-terminal residue" evidence="2">
    <location>
        <position position="145"/>
    </location>
</feature>
<dbReference type="SUPFAM" id="SSF81296">
    <property type="entry name" value="E set domains"/>
    <property type="match status" value="1"/>
</dbReference>
<dbReference type="SMART" id="SM01360">
    <property type="entry name" value="A2M"/>
    <property type="match status" value="1"/>
</dbReference>
<dbReference type="EMBL" id="DS469775">
    <property type="protein sequence ID" value="EDO33392.1"/>
    <property type="molecule type" value="Genomic_DNA"/>
</dbReference>
<proteinExistence type="predicted"/>
<feature type="domain" description="Alpha-2-macroglobulin" evidence="1">
    <location>
        <begin position="10"/>
        <end position="101"/>
    </location>
</feature>